<feature type="compositionally biased region" description="Basic and acidic residues" evidence="3">
    <location>
        <begin position="378"/>
        <end position="387"/>
    </location>
</feature>
<dbReference type="Pfam" id="PF09750">
    <property type="entry name" value="DRY_EERY"/>
    <property type="match status" value="1"/>
</dbReference>
<feature type="region of interest" description="Disordered" evidence="3">
    <location>
        <begin position="251"/>
        <end position="579"/>
    </location>
</feature>
<feature type="compositionally biased region" description="Low complexity" evidence="3">
    <location>
        <begin position="559"/>
        <end position="572"/>
    </location>
</feature>
<keyword evidence="1" id="KW-0507">mRNA processing</keyword>
<feature type="compositionally biased region" description="Basic and acidic residues" evidence="3">
    <location>
        <begin position="360"/>
        <end position="370"/>
    </location>
</feature>
<dbReference type="PANTHER" id="PTHR13161">
    <property type="entry name" value="SPLICING FACTOR SUPPRESSOR OF WHITE APRICOT"/>
    <property type="match status" value="1"/>
</dbReference>
<feature type="region of interest" description="Disordered" evidence="3">
    <location>
        <begin position="166"/>
        <end position="192"/>
    </location>
</feature>
<feature type="compositionally biased region" description="Low complexity" evidence="3">
    <location>
        <begin position="522"/>
        <end position="542"/>
    </location>
</feature>
<dbReference type="SMART" id="SM01141">
    <property type="entry name" value="DRY_EERY"/>
    <property type="match status" value="1"/>
</dbReference>
<evidence type="ECO:0000256" key="1">
    <source>
        <dbReference type="ARBA" id="ARBA00022664"/>
    </source>
</evidence>
<feature type="compositionally biased region" description="Basic residues" evidence="3">
    <location>
        <begin position="256"/>
        <end position="266"/>
    </location>
</feature>
<reference evidence="5" key="3">
    <citation type="submission" date="2023-05" db="EMBL/GenBank/DDBJ databases">
        <authorList>
            <person name="Smith C.H."/>
        </authorList>
    </citation>
    <scope>NUCLEOTIDE SEQUENCE</scope>
    <source>
        <strain evidence="5">CHS0354</strain>
        <tissue evidence="5">Mantle</tissue>
    </source>
</reference>
<feature type="compositionally biased region" description="Basic residues" evidence="3">
    <location>
        <begin position="389"/>
        <end position="431"/>
    </location>
</feature>
<evidence type="ECO:0000313" key="5">
    <source>
        <dbReference type="EMBL" id="KAK3599011.1"/>
    </source>
</evidence>
<feature type="compositionally biased region" description="Basic residues" evidence="3">
    <location>
        <begin position="481"/>
        <end position="501"/>
    </location>
</feature>
<feature type="compositionally biased region" description="Basic residues" evidence="3">
    <location>
        <begin position="656"/>
        <end position="669"/>
    </location>
</feature>
<proteinExistence type="predicted"/>
<evidence type="ECO:0000256" key="3">
    <source>
        <dbReference type="SAM" id="MobiDB-lite"/>
    </source>
</evidence>
<keyword evidence="2" id="KW-0508">mRNA splicing</keyword>
<keyword evidence="6" id="KW-1185">Reference proteome</keyword>
<dbReference type="GO" id="GO:0006397">
    <property type="term" value="P:mRNA processing"/>
    <property type="evidence" value="ECO:0007669"/>
    <property type="project" value="UniProtKB-KW"/>
</dbReference>
<feature type="compositionally biased region" description="Basic residues" evidence="3">
    <location>
        <begin position="294"/>
        <end position="320"/>
    </location>
</feature>
<dbReference type="EMBL" id="JAEAOA010000513">
    <property type="protein sequence ID" value="KAK3599011.1"/>
    <property type="molecule type" value="Genomic_DNA"/>
</dbReference>
<sequence>MWHEARKQEKKIRGLMVDYKKRAERRREFYEKIKLDPAQFLRIYGRPCKINLDPAVALSAESPQSMMPWQGDTDNMIDRFDVRAHLDFLPEVKQTKIELSRDEEEEDRVANYERYRTLVENESAGLSEEQCLYQIYVDEQFGVIQTFNAEEEKKKNADKKAAIGYVYEDSTPATEDNAEEDSESSSDEDVETMDLDVTLDIDTLNTEQKRLLNQCAHQYGMKDDDYTRWLRKDKDEQEALRQAKLIEEEKAQFAGRKSRRERRAYKEKRLAGRKISPPSYAARDSPKYEPYRRSGSRSRSRSHSHPRSRSNSRSRSKQRKTQVLYITSFGDHDSEEEGRVIQGPSLPPVVAVGPPPKHQQRSESNSESKSRRSWTSWSDRRSRDSQGKRSYHSRTRSRSRSRKGYSRPLSRRSRSHSSRSRSLSKSRRSRSFRPSYSSRRSARRSRSWSRLRGSRRHYASSSKSKSRSRSHSRSSQSSSRSRSRSRRQSHSRSKSRSHSKSRTSPPKVQVTVIKRYRRDSLSSKSGSDSSDSGDNETSSSSNRHSRDNSSKKPNQSSASFGKSSTQSQGQSKMTPQERLKKKMQIALNKQYKADKKAEIMKQEKMEQERIDREEELRLRAIEMRRRERERRHREREEEEYGTSDTSQDKTCNRSKGNSKSRSRSPVSSKRRRTLNLFYLSFCSNFDETTIATCFES</sequence>
<dbReference type="PANTHER" id="PTHR13161:SF4">
    <property type="entry name" value="CLK4-ASSOCIATING SERINE_ARGININE RICH PROTEIN"/>
    <property type="match status" value="1"/>
</dbReference>
<dbReference type="InterPro" id="IPR040397">
    <property type="entry name" value="SWAP"/>
</dbReference>
<dbReference type="AlphaFoldDB" id="A0AAE0W2G3"/>
<feature type="domain" description="Suppressor of white apricot N-terminal" evidence="4">
    <location>
        <begin position="39"/>
        <end position="171"/>
    </location>
</feature>
<evidence type="ECO:0000313" key="6">
    <source>
        <dbReference type="Proteomes" id="UP001195483"/>
    </source>
</evidence>
<dbReference type="Proteomes" id="UP001195483">
    <property type="component" value="Unassembled WGS sequence"/>
</dbReference>
<comment type="caution">
    <text evidence="5">The sequence shown here is derived from an EMBL/GenBank/DDBJ whole genome shotgun (WGS) entry which is preliminary data.</text>
</comment>
<reference evidence="5" key="1">
    <citation type="journal article" date="2021" name="Genome Biol. Evol.">
        <title>A High-Quality Reference Genome for a Parasitic Bivalve with Doubly Uniparental Inheritance (Bivalvia: Unionida).</title>
        <authorList>
            <person name="Smith C.H."/>
        </authorList>
    </citation>
    <scope>NUCLEOTIDE SEQUENCE</scope>
    <source>
        <strain evidence="5">CHS0354</strain>
    </source>
</reference>
<organism evidence="5 6">
    <name type="scientific">Potamilus streckersoni</name>
    <dbReference type="NCBI Taxonomy" id="2493646"/>
    <lineage>
        <taxon>Eukaryota</taxon>
        <taxon>Metazoa</taxon>
        <taxon>Spiralia</taxon>
        <taxon>Lophotrochozoa</taxon>
        <taxon>Mollusca</taxon>
        <taxon>Bivalvia</taxon>
        <taxon>Autobranchia</taxon>
        <taxon>Heteroconchia</taxon>
        <taxon>Palaeoheterodonta</taxon>
        <taxon>Unionida</taxon>
        <taxon>Unionoidea</taxon>
        <taxon>Unionidae</taxon>
        <taxon>Ambleminae</taxon>
        <taxon>Lampsilini</taxon>
        <taxon>Potamilus</taxon>
    </lineage>
</organism>
<gene>
    <name evidence="5" type="ORF">CHS0354_007478</name>
</gene>
<reference evidence="5" key="2">
    <citation type="journal article" date="2021" name="Genome Biol. Evol.">
        <title>Developing a high-quality reference genome for a parasitic bivalve with doubly uniparental inheritance (Bivalvia: Unionida).</title>
        <authorList>
            <person name="Smith C.H."/>
        </authorList>
    </citation>
    <scope>NUCLEOTIDE SEQUENCE</scope>
    <source>
        <strain evidence="5">CHS0354</strain>
        <tissue evidence="5">Mantle</tissue>
    </source>
</reference>
<accession>A0AAE0W2G3</accession>
<protein>
    <recommendedName>
        <fullName evidence="4">Suppressor of white apricot N-terminal domain-containing protein</fullName>
    </recommendedName>
</protein>
<evidence type="ECO:0000256" key="2">
    <source>
        <dbReference type="ARBA" id="ARBA00023187"/>
    </source>
</evidence>
<dbReference type="GO" id="GO:0008380">
    <property type="term" value="P:RNA splicing"/>
    <property type="evidence" value="ECO:0007669"/>
    <property type="project" value="UniProtKB-KW"/>
</dbReference>
<evidence type="ECO:0000259" key="4">
    <source>
        <dbReference type="SMART" id="SM01141"/>
    </source>
</evidence>
<feature type="compositionally biased region" description="Acidic residues" evidence="3">
    <location>
        <begin position="176"/>
        <end position="192"/>
    </location>
</feature>
<feature type="compositionally biased region" description="Basic residues" evidence="3">
    <location>
        <begin position="440"/>
        <end position="472"/>
    </location>
</feature>
<name>A0AAE0W2G3_9BIVA</name>
<dbReference type="InterPro" id="IPR019147">
    <property type="entry name" value="SWAP_N_domain"/>
</dbReference>
<feature type="region of interest" description="Disordered" evidence="3">
    <location>
        <begin position="623"/>
        <end position="669"/>
    </location>
</feature>